<feature type="transmembrane region" description="Helical" evidence="1">
    <location>
        <begin position="51"/>
        <end position="74"/>
    </location>
</feature>
<evidence type="ECO:0000313" key="4">
    <source>
        <dbReference type="WBParaSite" id="PSAMB.scaffold1088size36121.g10877.t1"/>
    </source>
</evidence>
<feature type="transmembrane region" description="Helical" evidence="1">
    <location>
        <begin position="110"/>
        <end position="129"/>
    </location>
</feature>
<protein>
    <recommendedName>
        <fullName evidence="2">DUF7027 domain-containing protein</fullName>
    </recommendedName>
</protein>
<keyword evidence="1" id="KW-0812">Transmembrane</keyword>
<evidence type="ECO:0000256" key="1">
    <source>
        <dbReference type="SAM" id="Phobius"/>
    </source>
</evidence>
<evidence type="ECO:0000259" key="2">
    <source>
        <dbReference type="Pfam" id="PF22954"/>
    </source>
</evidence>
<feature type="transmembrane region" description="Helical" evidence="1">
    <location>
        <begin position="81"/>
        <end position="104"/>
    </location>
</feature>
<reference evidence="4" key="1">
    <citation type="submission" date="2022-11" db="UniProtKB">
        <authorList>
            <consortium name="WormBaseParasite"/>
        </authorList>
    </citation>
    <scope>IDENTIFICATION</scope>
</reference>
<proteinExistence type="predicted"/>
<feature type="domain" description="DUF7027" evidence="2">
    <location>
        <begin position="15"/>
        <end position="106"/>
    </location>
</feature>
<dbReference type="AlphaFoldDB" id="A0A914UL26"/>
<organism evidence="3 4">
    <name type="scientific">Plectus sambesii</name>
    <dbReference type="NCBI Taxonomy" id="2011161"/>
    <lineage>
        <taxon>Eukaryota</taxon>
        <taxon>Metazoa</taxon>
        <taxon>Ecdysozoa</taxon>
        <taxon>Nematoda</taxon>
        <taxon>Chromadorea</taxon>
        <taxon>Plectida</taxon>
        <taxon>Plectina</taxon>
        <taxon>Plectoidea</taxon>
        <taxon>Plectidae</taxon>
        <taxon>Plectus</taxon>
    </lineage>
</organism>
<sequence length="141" mass="15454">MAEDRCCCGVCHVKTGTWIIGIVEFGFGVGDVANAIVHAVRSKEGTDAARYVIAGQGVMTVIWLFMIILLFIGLHKNSPLLILPHLIVTAFYVMLVVASSIWLVVTGLPIIAALLFVCAVLIIFGLLWVEWRCYKYISTIA</sequence>
<name>A0A914UL26_9BILA</name>
<dbReference type="InterPro" id="IPR054291">
    <property type="entry name" value="DUF7027"/>
</dbReference>
<dbReference type="WBParaSite" id="PSAMB.scaffold1088size36121.g10877.t1">
    <property type="protein sequence ID" value="PSAMB.scaffold1088size36121.g10877.t1"/>
    <property type="gene ID" value="PSAMB.scaffold1088size36121.g10877"/>
</dbReference>
<accession>A0A914UL26</accession>
<dbReference type="Proteomes" id="UP000887566">
    <property type="component" value="Unplaced"/>
</dbReference>
<keyword evidence="1" id="KW-0472">Membrane</keyword>
<evidence type="ECO:0000313" key="3">
    <source>
        <dbReference type="Proteomes" id="UP000887566"/>
    </source>
</evidence>
<dbReference type="Pfam" id="PF22954">
    <property type="entry name" value="DUF7027"/>
    <property type="match status" value="1"/>
</dbReference>
<keyword evidence="3" id="KW-1185">Reference proteome</keyword>
<keyword evidence="1" id="KW-1133">Transmembrane helix</keyword>